<dbReference type="PANTHER" id="PTHR43673">
    <property type="entry name" value="NAD(P)H NITROREDUCTASE YDGI-RELATED"/>
    <property type="match status" value="1"/>
</dbReference>
<sequence length="177" mass="19177">MELHEAIRSVRPCRSFLPRPVPADALRRVVDSARLAATGSDQQPWRFIVVQDEERKRKVAQAVNRGGFLNLAPVLIVALGVEEAAPALVGGYMMSYPLEVAASIQNLALAAAAEGLGACWCTDFREQKLRELFHLPEGIHVVGVIPLGYPDPATPTNGSSPGRMGFSEIVSFESSPW</sequence>
<keyword evidence="2 4" id="KW-0560">Oxidoreductase</keyword>
<dbReference type="AlphaFoldDB" id="T1A167"/>
<gene>
    <name evidence="4" type="ORF">B1B_16888</name>
</gene>
<dbReference type="EC" id="1.6.99.3" evidence="4"/>
<dbReference type="EMBL" id="AUZY01011259">
    <property type="protein sequence ID" value="EQD35560.1"/>
    <property type="molecule type" value="Genomic_DNA"/>
</dbReference>
<evidence type="ECO:0000313" key="4">
    <source>
        <dbReference type="EMBL" id="EQD35560.1"/>
    </source>
</evidence>
<dbReference type="PANTHER" id="PTHR43673:SF10">
    <property type="entry name" value="NADH DEHYDROGENASE_NAD(P)H NITROREDUCTASE XCC3605-RELATED"/>
    <property type="match status" value="1"/>
</dbReference>
<dbReference type="InterPro" id="IPR000415">
    <property type="entry name" value="Nitroreductase-like"/>
</dbReference>
<reference evidence="4" key="2">
    <citation type="journal article" date="2014" name="ISME J.">
        <title>Microbial stratification in low pH oxic and suboxic macroscopic growths along an acid mine drainage.</title>
        <authorList>
            <person name="Mendez-Garcia C."/>
            <person name="Mesa V."/>
            <person name="Sprenger R.R."/>
            <person name="Richter M."/>
            <person name="Diez M.S."/>
            <person name="Solano J."/>
            <person name="Bargiela R."/>
            <person name="Golyshina O.V."/>
            <person name="Manteca A."/>
            <person name="Ramos J.L."/>
            <person name="Gallego J.R."/>
            <person name="Llorente I."/>
            <person name="Martins Dos Santos V.A."/>
            <person name="Jensen O.N."/>
            <person name="Pelaez A.I."/>
            <person name="Sanchez J."/>
            <person name="Ferrer M."/>
        </authorList>
    </citation>
    <scope>NUCLEOTIDE SEQUENCE</scope>
</reference>
<feature type="domain" description="Nitroreductase" evidence="3">
    <location>
        <begin position="71"/>
        <end position="149"/>
    </location>
</feature>
<protein>
    <submittedName>
        <fullName evidence="4">Nitroreductase</fullName>
        <ecNumber evidence="4">1.6.99.3</ecNumber>
    </submittedName>
</protein>
<comment type="caution">
    <text evidence="4">The sequence shown here is derived from an EMBL/GenBank/DDBJ whole genome shotgun (WGS) entry which is preliminary data.</text>
</comment>
<dbReference type="SUPFAM" id="SSF55469">
    <property type="entry name" value="FMN-dependent nitroreductase-like"/>
    <property type="match status" value="1"/>
</dbReference>
<dbReference type="Pfam" id="PF00881">
    <property type="entry name" value="Nitroreductase"/>
    <property type="match status" value="2"/>
</dbReference>
<accession>T1A167</accession>
<comment type="similarity">
    <text evidence="1">Belongs to the nitroreductase family.</text>
</comment>
<dbReference type="GO" id="GO:0016491">
    <property type="term" value="F:oxidoreductase activity"/>
    <property type="evidence" value="ECO:0007669"/>
    <property type="project" value="UniProtKB-KW"/>
</dbReference>
<dbReference type="InterPro" id="IPR029479">
    <property type="entry name" value="Nitroreductase"/>
</dbReference>
<reference evidence="4" key="1">
    <citation type="submission" date="2013-08" db="EMBL/GenBank/DDBJ databases">
        <authorList>
            <person name="Mendez C."/>
            <person name="Richter M."/>
            <person name="Ferrer M."/>
            <person name="Sanchez J."/>
        </authorList>
    </citation>
    <scope>NUCLEOTIDE SEQUENCE</scope>
</reference>
<organism evidence="4">
    <name type="scientific">mine drainage metagenome</name>
    <dbReference type="NCBI Taxonomy" id="410659"/>
    <lineage>
        <taxon>unclassified sequences</taxon>
        <taxon>metagenomes</taxon>
        <taxon>ecological metagenomes</taxon>
    </lineage>
</organism>
<evidence type="ECO:0000259" key="3">
    <source>
        <dbReference type="Pfam" id="PF00881"/>
    </source>
</evidence>
<proteinExistence type="inferred from homology"/>
<name>T1A167_9ZZZZ</name>
<feature type="domain" description="Nitroreductase" evidence="3">
    <location>
        <begin position="11"/>
        <end position="65"/>
    </location>
</feature>
<dbReference type="Gene3D" id="3.40.109.10">
    <property type="entry name" value="NADH Oxidase"/>
    <property type="match status" value="1"/>
</dbReference>
<evidence type="ECO:0000256" key="1">
    <source>
        <dbReference type="ARBA" id="ARBA00007118"/>
    </source>
</evidence>
<evidence type="ECO:0000256" key="2">
    <source>
        <dbReference type="ARBA" id="ARBA00023002"/>
    </source>
</evidence>